<evidence type="ECO:0000313" key="2">
    <source>
        <dbReference type="Proteomes" id="UP001300502"/>
    </source>
</evidence>
<evidence type="ECO:0000313" key="1">
    <source>
        <dbReference type="EMBL" id="KAK4522139.1"/>
    </source>
</evidence>
<dbReference type="AlphaFoldDB" id="A0AAV9I5Q4"/>
<dbReference type="Proteomes" id="UP001300502">
    <property type="component" value="Unassembled WGS sequence"/>
</dbReference>
<sequence length="207" mass="24132">MIRRTIALEPFAYRHFDQPDFGGTKISISKQEFVSKINEYYETSWKAAELADNKTSPLVDGYAWFCKHFFVPNFVGASVGVIPITDSNEHLLRTAYEARTPQELPVLTRFFPRVQVSTWIAKYLDIILYHRQQIVKERTQRGEHLPEQATEWYIVNIKAQDENYELPMQPITIMRNALISEGGSGIAIDRQKYMQSVKYWSQHAIVR</sequence>
<dbReference type="PANTHER" id="PTHR38666:SF2">
    <property type="entry name" value="FLAGELLAR ASSOCIATED PROTEIN"/>
    <property type="match status" value="1"/>
</dbReference>
<reference evidence="1 2" key="1">
    <citation type="submission" date="2022-07" db="EMBL/GenBank/DDBJ databases">
        <title>Genome-wide signatures of adaptation to extreme environments.</title>
        <authorList>
            <person name="Cho C.H."/>
            <person name="Yoon H.S."/>
        </authorList>
    </citation>
    <scope>NUCLEOTIDE SEQUENCE [LARGE SCALE GENOMIC DNA]</scope>
    <source>
        <strain evidence="1 2">108.79 E11</strain>
    </source>
</reference>
<dbReference type="Gene3D" id="3.30.2310.50">
    <property type="entry name" value="Protein of unknown function (DUF3228), domain 1"/>
    <property type="match status" value="2"/>
</dbReference>
<organism evidence="1 2">
    <name type="scientific">Galdieria yellowstonensis</name>
    <dbReference type="NCBI Taxonomy" id="3028027"/>
    <lineage>
        <taxon>Eukaryota</taxon>
        <taxon>Rhodophyta</taxon>
        <taxon>Bangiophyceae</taxon>
        <taxon>Galdieriales</taxon>
        <taxon>Galdieriaceae</taxon>
        <taxon>Galdieria</taxon>
    </lineage>
</organism>
<protein>
    <submittedName>
        <fullName evidence="1">Uncharacterized protein</fullName>
    </submittedName>
</protein>
<gene>
    <name evidence="1" type="ORF">GAYE_FCTG49G0018</name>
</gene>
<dbReference type="Pfam" id="PF11539">
    <property type="entry name" value="DUF3228"/>
    <property type="match status" value="1"/>
</dbReference>
<name>A0AAV9I5Q4_9RHOD</name>
<keyword evidence="2" id="KW-1185">Reference proteome</keyword>
<dbReference type="InterPro" id="IPR021610">
    <property type="entry name" value="DUF3228"/>
</dbReference>
<comment type="caution">
    <text evidence="1">The sequence shown here is derived from an EMBL/GenBank/DDBJ whole genome shotgun (WGS) entry which is preliminary data.</text>
</comment>
<accession>A0AAV9I5Q4</accession>
<dbReference type="PANTHER" id="PTHR38666">
    <property type="match status" value="1"/>
</dbReference>
<dbReference type="EMBL" id="JANCYU010000001">
    <property type="protein sequence ID" value="KAK4522139.1"/>
    <property type="molecule type" value="Genomic_DNA"/>
</dbReference>
<proteinExistence type="predicted"/>